<keyword evidence="11" id="KW-0234">DNA repair</keyword>
<evidence type="ECO:0000256" key="8">
    <source>
        <dbReference type="ARBA" id="ARBA00022801"/>
    </source>
</evidence>
<dbReference type="CDD" id="cd03431">
    <property type="entry name" value="NUDIX_DNA_Glycosylase_C-MutY"/>
    <property type="match status" value="1"/>
</dbReference>
<proteinExistence type="inferred from homology"/>
<dbReference type="PANTHER" id="PTHR42944:SF1">
    <property type="entry name" value="ADENINE DNA GLYCOSYLASE"/>
    <property type="match status" value="1"/>
</dbReference>
<dbReference type="OrthoDB" id="9802365at2"/>
<evidence type="ECO:0000256" key="3">
    <source>
        <dbReference type="ARBA" id="ARBA00002933"/>
    </source>
</evidence>
<dbReference type="InterPro" id="IPR003265">
    <property type="entry name" value="HhH-GPD_domain"/>
</dbReference>
<dbReference type="Pfam" id="PF14815">
    <property type="entry name" value="NUDIX_4"/>
    <property type="match status" value="1"/>
</dbReference>
<reference evidence="15 16" key="1">
    <citation type="submission" date="2018-01" db="EMBL/GenBank/DDBJ databases">
        <authorList>
            <person name="Gaut B.S."/>
            <person name="Morton B.R."/>
            <person name="Clegg M.T."/>
            <person name="Duvall M.R."/>
        </authorList>
    </citation>
    <scope>NUCLEOTIDE SEQUENCE [LARGE SCALE GENOMIC DNA]</scope>
    <source>
        <strain evidence="15">GP69</strain>
    </source>
</reference>
<dbReference type="Pfam" id="PF17746">
    <property type="entry name" value="SfsA_N"/>
    <property type="match status" value="1"/>
</dbReference>
<organism evidence="15 16">
    <name type="scientific">Acetatifactor muris</name>
    <dbReference type="NCBI Taxonomy" id="879566"/>
    <lineage>
        <taxon>Bacteria</taxon>
        <taxon>Bacillati</taxon>
        <taxon>Bacillota</taxon>
        <taxon>Clostridia</taxon>
        <taxon>Lachnospirales</taxon>
        <taxon>Lachnospiraceae</taxon>
        <taxon>Acetatifactor</taxon>
    </lineage>
</organism>
<dbReference type="NCBIfam" id="TIGR00230">
    <property type="entry name" value="sfsA"/>
    <property type="match status" value="1"/>
</dbReference>
<protein>
    <recommendedName>
        <fullName evidence="13">Sugar fermentation stimulation protein homolog</fullName>
    </recommendedName>
</protein>
<dbReference type="GO" id="GO:0046872">
    <property type="term" value="F:metal ion binding"/>
    <property type="evidence" value="ECO:0007669"/>
    <property type="project" value="UniProtKB-KW"/>
</dbReference>
<evidence type="ECO:0000313" key="16">
    <source>
        <dbReference type="Proteomes" id="UP000236311"/>
    </source>
</evidence>
<dbReference type="Gene3D" id="3.90.79.10">
    <property type="entry name" value="Nucleoside Triphosphate Pyrophosphohydrolase"/>
    <property type="match status" value="1"/>
</dbReference>
<keyword evidence="7" id="KW-0227">DNA damage</keyword>
<dbReference type="EMBL" id="OFSM01000003">
    <property type="protein sequence ID" value="SOY28119.1"/>
    <property type="molecule type" value="Genomic_DNA"/>
</dbReference>
<evidence type="ECO:0000256" key="10">
    <source>
        <dbReference type="ARBA" id="ARBA00023014"/>
    </source>
</evidence>
<dbReference type="Gene3D" id="1.10.1670.10">
    <property type="entry name" value="Helix-hairpin-Helix base-excision DNA repair enzymes (C-terminal)"/>
    <property type="match status" value="1"/>
</dbReference>
<keyword evidence="9" id="KW-0408">Iron</keyword>
<dbReference type="SUPFAM" id="SSF48150">
    <property type="entry name" value="DNA-glycosylase"/>
    <property type="match status" value="1"/>
</dbReference>
<dbReference type="InterPro" id="IPR041465">
    <property type="entry name" value="SfsA_N"/>
</dbReference>
<feature type="domain" description="HhH-GPD" evidence="14">
    <location>
        <begin position="295"/>
        <end position="446"/>
    </location>
</feature>
<evidence type="ECO:0000256" key="1">
    <source>
        <dbReference type="ARBA" id="ARBA00000843"/>
    </source>
</evidence>
<evidence type="ECO:0000256" key="9">
    <source>
        <dbReference type="ARBA" id="ARBA00023004"/>
    </source>
</evidence>
<dbReference type="InterPro" id="IPR029119">
    <property type="entry name" value="MutY_C"/>
</dbReference>
<keyword evidence="8 15" id="KW-0378">Hydrolase</keyword>
<dbReference type="GO" id="GO:0006298">
    <property type="term" value="P:mismatch repair"/>
    <property type="evidence" value="ECO:0007669"/>
    <property type="project" value="TreeGrafter"/>
</dbReference>
<evidence type="ECO:0000256" key="6">
    <source>
        <dbReference type="ARBA" id="ARBA00022723"/>
    </source>
</evidence>
<dbReference type="Pfam" id="PF00730">
    <property type="entry name" value="HhH-GPD"/>
    <property type="match status" value="1"/>
</dbReference>
<dbReference type="HAMAP" id="MF_00095">
    <property type="entry name" value="SfsA"/>
    <property type="match status" value="1"/>
</dbReference>
<accession>A0A2K4ZCC8</accession>
<dbReference type="RefSeq" id="WP_103238256.1">
    <property type="nucleotide sequence ID" value="NZ_JANJZD010000003.1"/>
</dbReference>
<evidence type="ECO:0000256" key="7">
    <source>
        <dbReference type="ARBA" id="ARBA00022763"/>
    </source>
</evidence>
<evidence type="ECO:0000256" key="11">
    <source>
        <dbReference type="ARBA" id="ARBA00023204"/>
    </source>
</evidence>
<keyword evidence="10" id="KW-0411">Iron-sulfur</keyword>
<dbReference type="GO" id="GO:0000701">
    <property type="term" value="F:purine-specific mismatch base pair DNA N-glycosylase activity"/>
    <property type="evidence" value="ECO:0007669"/>
    <property type="project" value="UniProtKB-EC"/>
</dbReference>
<dbReference type="Pfam" id="PF03749">
    <property type="entry name" value="SfsA"/>
    <property type="match status" value="1"/>
</dbReference>
<dbReference type="InterPro" id="IPR011257">
    <property type="entry name" value="DNA_glycosylase"/>
</dbReference>
<dbReference type="CDD" id="cd22359">
    <property type="entry name" value="SfsA-like_bacterial"/>
    <property type="match status" value="1"/>
</dbReference>
<dbReference type="InterPro" id="IPR023170">
    <property type="entry name" value="HhH_base_excis_C"/>
</dbReference>
<dbReference type="InterPro" id="IPR000445">
    <property type="entry name" value="HhH_motif"/>
</dbReference>
<keyword evidence="5" id="KW-0004">4Fe-4S</keyword>
<evidence type="ECO:0000256" key="4">
    <source>
        <dbReference type="ARBA" id="ARBA00008343"/>
    </source>
</evidence>
<dbReference type="NCBIfam" id="TIGR01084">
    <property type="entry name" value="mutY"/>
    <property type="match status" value="1"/>
</dbReference>
<dbReference type="InterPro" id="IPR005224">
    <property type="entry name" value="SfsA"/>
</dbReference>
<comment type="catalytic activity">
    <reaction evidence="1">
        <text>Hydrolyzes free adenine bases from 7,8-dihydro-8-oxoguanine:adenine mismatched double-stranded DNA, leaving an apurinic site.</text>
        <dbReference type="EC" id="3.2.2.31"/>
    </reaction>
</comment>
<dbReference type="InterPro" id="IPR015797">
    <property type="entry name" value="NUDIX_hydrolase-like_dom_sf"/>
</dbReference>
<sequence>MEYKHIVPGRFLERPNRFIAKVEIANMREQGIEGCSTETVHVKNTGRCRELLQKGARVYLERSSNPKRSTACDLVAVEKGKRLINMDSQAPNKAVEEWLRAGTFQADISLVRPEVKYGSSRFDFYMETATDRIFMEVKGVTLEEDGVVLFPDAPSDRAVKHVEELIQARHAGYRCFVLFVIQMENVKYFTPNRRMHSEFAEALCRAEKAGVEILAYDCLVTPESMRINRPVPVILCPEEKGIMKTDVYETLRKTSEKNKLGHISMPLLKWYDENRRILPWREKPTPYRVWVSEIMLQQTRVEAVKPYFERFMKELPDIEALAEAEEEILLKLWEGLGYYNRVRNLKKAAVQIQREYGGEMPDTYEELLTLTGIGNYTAGAIASIAFQRPVPAVDGNVLRVISRLTEDPRPVDEAKVKEGVERDLKEVIPRDRPGDFNQAMMEIGACVCIPNGVPLCGSCPLGEFCAAHRAGTEQDYPRRQAKKPRQTEDKTILLIMDERRTAIRKRPGRGLLAGMYEFPSIEGFRTGEEVAGYLAERGLRALEIQPLEDARHIFTHREWHMKGYMVKVDRLEPGKANDSAEDWLYIEPEETRDRYPIPSAFSAYTKYLSIRLGKERYESGKA</sequence>
<dbReference type="Gene3D" id="1.10.340.30">
    <property type="entry name" value="Hypothetical protein, domain 2"/>
    <property type="match status" value="1"/>
</dbReference>
<evidence type="ECO:0000256" key="2">
    <source>
        <dbReference type="ARBA" id="ARBA00001966"/>
    </source>
</evidence>
<dbReference type="Proteomes" id="UP000236311">
    <property type="component" value="Unassembled WGS sequence"/>
</dbReference>
<evidence type="ECO:0000259" key="14">
    <source>
        <dbReference type="SMART" id="SM00478"/>
    </source>
</evidence>
<evidence type="ECO:0000313" key="15">
    <source>
        <dbReference type="EMBL" id="SOY28119.1"/>
    </source>
</evidence>
<dbReference type="SUPFAM" id="SSF55811">
    <property type="entry name" value="Nudix"/>
    <property type="match status" value="1"/>
</dbReference>
<dbReference type="CDD" id="cd00056">
    <property type="entry name" value="ENDO3c"/>
    <property type="match status" value="1"/>
</dbReference>
<gene>
    <name evidence="15" type="primary">yfhQ</name>
    <name evidence="13" type="synonym">sfsA</name>
    <name evidence="15" type="ORF">AMURIS_00827</name>
</gene>
<dbReference type="SMART" id="SM00478">
    <property type="entry name" value="ENDO3c"/>
    <property type="match status" value="1"/>
</dbReference>
<keyword evidence="6" id="KW-0479">Metal-binding</keyword>
<dbReference type="Pfam" id="PF00633">
    <property type="entry name" value="HHH"/>
    <property type="match status" value="1"/>
</dbReference>
<keyword evidence="12 15" id="KW-0326">Glycosidase</keyword>
<dbReference type="GO" id="GO:0032357">
    <property type="term" value="F:oxidized purine DNA binding"/>
    <property type="evidence" value="ECO:0007669"/>
    <property type="project" value="TreeGrafter"/>
</dbReference>
<dbReference type="GO" id="GO:0035485">
    <property type="term" value="F:adenine/guanine mispair binding"/>
    <property type="evidence" value="ECO:0007669"/>
    <property type="project" value="TreeGrafter"/>
</dbReference>
<dbReference type="InterPro" id="IPR044298">
    <property type="entry name" value="MIG/MutY"/>
</dbReference>
<name>A0A2K4ZCC8_9FIRM</name>
<comment type="similarity">
    <text evidence="4">Belongs to the Nth/MutY family.</text>
</comment>
<dbReference type="GO" id="GO:0006284">
    <property type="term" value="P:base-excision repair"/>
    <property type="evidence" value="ECO:0007669"/>
    <property type="project" value="InterPro"/>
</dbReference>
<dbReference type="FunFam" id="1.10.340.30:FF:000002">
    <property type="entry name" value="Adenine DNA glycosylase"/>
    <property type="match status" value="1"/>
</dbReference>
<evidence type="ECO:0000256" key="12">
    <source>
        <dbReference type="ARBA" id="ARBA00023295"/>
    </source>
</evidence>
<dbReference type="Gene3D" id="3.40.1350.60">
    <property type="match status" value="1"/>
</dbReference>
<dbReference type="InterPro" id="IPR040452">
    <property type="entry name" value="SfsA_C"/>
</dbReference>
<dbReference type="InterPro" id="IPR005760">
    <property type="entry name" value="A/G_AdeGlyc_MutY"/>
</dbReference>
<comment type="similarity">
    <text evidence="13">Belongs to the SfsA family.</text>
</comment>
<evidence type="ECO:0000256" key="5">
    <source>
        <dbReference type="ARBA" id="ARBA00022485"/>
    </source>
</evidence>
<evidence type="ECO:0000256" key="13">
    <source>
        <dbReference type="HAMAP-Rule" id="MF_00095"/>
    </source>
</evidence>
<dbReference type="PANTHER" id="PTHR42944">
    <property type="entry name" value="ADENINE DNA GLYCOSYLASE"/>
    <property type="match status" value="1"/>
</dbReference>
<comment type="cofactor">
    <cofactor evidence="2">
        <name>[4Fe-4S] cluster</name>
        <dbReference type="ChEBI" id="CHEBI:49883"/>
    </cofactor>
</comment>
<comment type="function">
    <text evidence="3">Adenine glycosylase active on G-A mispairs. MutY also corrects error-prone DNA synthesis past GO lesions which are due to the oxidatively damaged form of guanine: 7,8-dihydro-8-oxoguanine (8-oxo-dGTP).</text>
</comment>
<dbReference type="GO" id="GO:0034039">
    <property type="term" value="F:8-oxo-7,8-dihydroguanine DNA N-glycosylase activity"/>
    <property type="evidence" value="ECO:0007669"/>
    <property type="project" value="TreeGrafter"/>
</dbReference>
<dbReference type="AlphaFoldDB" id="A0A2K4ZCC8"/>
<dbReference type="GO" id="GO:0051539">
    <property type="term" value="F:4 iron, 4 sulfur cluster binding"/>
    <property type="evidence" value="ECO:0007669"/>
    <property type="project" value="UniProtKB-KW"/>
</dbReference>
<keyword evidence="16" id="KW-1185">Reference proteome</keyword>
<dbReference type="Gene3D" id="2.40.50.580">
    <property type="match status" value="1"/>
</dbReference>